<dbReference type="SUPFAM" id="SSF56672">
    <property type="entry name" value="DNA/RNA polymerases"/>
    <property type="match status" value="1"/>
</dbReference>
<dbReference type="PROSITE" id="PS50507">
    <property type="entry name" value="RDRP_SSRNA_POS"/>
    <property type="match status" value="1"/>
</dbReference>
<dbReference type="GO" id="GO:0003968">
    <property type="term" value="F:RNA-directed RNA polymerase activity"/>
    <property type="evidence" value="ECO:0007669"/>
    <property type="project" value="InterPro"/>
</dbReference>
<dbReference type="InterPro" id="IPR007094">
    <property type="entry name" value="RNA-dir_pol_PSvirus"/>
</dbReference>
<dbReference type="InterPro" id="IPR001205">
    <property type="entry name" value="RNA-dir_pol_C"/>
</dbReference>
<dbReference type="Pfam" id="PF00680">
    <property type="entry name" value="RdRP_1"/>
    <property type="match status" value="1"/>
</dbReference>
<organism evidence="5">
    <name type="scientific">Wenling partiti-like virus 2</name>
    <dbReference type="NCBI Taxonomy" id="1923520"/>
    <lineage>
        <taxon>Viruses</taxon>
        <taxon>Riboviria</taxon>
    </lineage>
</organism>
<evidence type="ECO:0000256" key="3">
    <source>
        <dbReference type="ARBA" id="ARBA00022953"/>
    </source>
</evidence>
<keyword evidence="2" id="KW-0548">Nucleotidyltransferase</keyword>
<feature type="domain" description="RdRp catalytic" evidence="4">
    <location>
        <begin position="73"/>
        <end position="201"/>
    </location>
</feature>
<accession>A0A1L3KLU9</accession>
<dbReference type="Gene3D" id="3.30.70.270">
    <property type="match status" value="1"/>
</dbReference>
<protein>
    <submittedName>
        <fullName evidence="5">RdRp</fullName>
    </submittedName>
</protein>
<sequence length="327" mass="37056">MPDCAAYMRAHVVKLGEQKVRAVWGYPATVSFMEACFALPLIEAYKEYSTPMAYGYETARGGVRRLIGELGNGTCFGCDYKDFDKTVPPWLIRIAFKILASNIDFRCYLHKGIPMSSKLYHAWKALIEYFIKTPIRLCNGERYKKNRGVASGSYFTQLVDSIVNWIVTVYCLRVQGLEPNKIKVLGDDSVVNVSHPVDIEKFSESADSLGMTVNQKKTDQADDCSKIKFLGYYLNTGIPRRPVEELWAALRFPERPDRSYDDFATRAMGLLVANFGKDTEFDLTCRECLKWPFKIKPNPSFTRFMAVLGIDVPLQAPSTFQLGLMCS</sequence>
<reference evidence="5" key="1">
    <citation type="journal article" date="2016" name="Nature">
        <title>Redefining the invertebrate RNA virosphere.</title>
        <authorList>
            <person name="Shi M."/>
            <person name="Lin X.D."/>
            <person name="Tian J.H."/>
            <person name="Chen L.J."/>
            <person name="Chen X."/>
            <person name="Li C.X."/>
            <person name="Qin X.C."/>
            <person name="Li J."/>
            <person name="Cao J.P."/>
            <person name="Eden J.S."/>
            <person name="Buchmann J."/>
            <person name="Wang W."/>
            <person name="Xu J."/>
            <person name="Holmes E.C."/>
            <person name="Zhang Y.Z."/>
        </authorList>
    </citation>
    <scope>NUCLEOTIDE SEQUENCE</scope>
    <source>
        <strain evidence="5">WLJQ102434</strain>
    </source>
</reference>
<evidence type="ECO:0000313" key="5">
    <source>
        <dbReference type="EMBL" id="APG78342.1"/>
    </source>
</evidence>
<dbReference type="EMBL" id="KX884227">
    <property type="protein sequence ID" value="APG78342.1"/>
    <property type="molecule type" value="Genomic_RNA"/>
</dbReference>
<dbReference type="InterPro" id="IPR043128">
    <property type="entry name" value="Rev_trsase/Diguanyl_cyclase"/>
</dbReference>
<keyword evidence="3" id="KW-0693">Viral RNA replication</keyword>
<proteinExistence type="predicted"/>
<dbReference type="InterPro" id="IPR043502">
    <property type="entry name" value="DNA/RNA_pol_sf"/>
</dbReference>
<dbReference type="GO" id="GO:0006351">
    <property type="term" value="P:DNA-templated transcription"/>
    <property type="evidence" value="ECO:0007669"/>
    <property type="project" value="InterPro"/>
</dbReference>
<evidence type="ECO:0000259" key="4">
    <source>
        <dbReference type="PROSITE" id="PS50507"/>
    </source>
</evidence>
<dbReference type="GO" id="GO:0003723">
    <property type="term" value="F:RNA binding"/>
    <property type="evidence" value="ECO:0007669"/>
    <property type="project" value="InterPro"/>
</dbReference>
<evidence type="ECO:0000256" key="2">
    <source>
        <dbReference type="ARBA" id="ARBA00022695"/>
    </source>
</evidence>
<keyword evidence="1" id="KW-0808">Transferase</keyword>
<evidence type="ECO:0000256" key="1">
    <source>
        <dbReference type="ARBA" id="ARBA00022679"/>
    </source>
</evidence>
<dbReference type="GO" id="GO:0039694">
    <property type="term" value="P:viral RNA genome replication"/>
    <property type="evidence" value="ECO:0007669"/>
    <property type="project" value="InterPro"/>
</dbReference>
<name>A0A1L3KLU9_9VIRU</name>